<evidence type="ECO:0000313" key="3">
    <source>
        <dbReference type="Proteomes" id="UP000326565"/>
    </source>
</evidence>
<organism evidence="2 3">
    <name type="scientific">Aspergillus leporis</name>
    <dbReference type="NCBI Taxonomy" id="41062"/>
    <lineage>
        <taxon>Eukaryota</taxon>
        <taxon>Fungi</taxon>
        <taxon>Dikarya</taxon>
        <taxon>Ascomycota</taxon>
        <taxon>Pezizomycotina</taxon>
        <taxon>Eurotiomycetes</taxon>
        <taxon>Eurotiomycetidae</taxon>
        <taxon>Eurotiales</taxon>
        <taxon>Aspergillaceae</taxon>
        <taxon>Aspergillus</taxon>
        <taxon>Aspergillus subgen. Circumdati</taxon>
    </lineage>
</organism>
<protein>
    <submittedName>
        <fullName evidence="2">Uncharacterized protein</fullName>
    </submittedName>
</protein>
<reference evidence="2 3" key="1">
    <citation type="submission" date="2019-04" db="EMBL/GenBank/DDBJ databases">
        <title>Friends and foes A comparative genomics study of 23 Aspergillus species from section Flavi.</title>
        <authorList>
            <consortium name="DOE Joint Genome Institute"/>
            <person name="Kjaerbolling I."/>
            <person name="Vesth T."/>
            <person name="Frisvad J.C."/>
            <person name="Nybo J.L."/>
            <person name="Theobald S."/>
            <person name="Kildgaard S."/>
            <person name="Isbrandt T."/>
            <person name="Kuo A."/>
            <person name="Sato A."/>
            <person name="Lyhne E.K."/>
            <person name="Kogle M.E."/>
            <person name="Wiebenga A."/>
            <person name="Kun R.S."/>
            <person name="Lubbers R.J."/>
            <person name="Makela M.R."/>
            <person name="Barry K."/>
            <person name="Chovatia M."/>
            <person name="Clum A."/>
            <person name="Daum C."/>
            <person name="Haridas S."/>
            <person name="He G."/>
            <person name="LaButti K."/>
            <person name="Lipzen A."/>
            <person name="Mondo S."/>
            <person name="Riley R."/>
            <person name="Salamov A."/>
            <person name="Simmons B.A."/>
            <person name="Magnuson J.K."/>
            <person name="Henrissat B."/>
            <person name="Mortensen U.H."/>
            <person name="Larsen T.O."/>
            <person name="Devries R.P."/>
            <person name="Grigoriev I.V."/>
            <person name="Machida M."/>
            <person name="Baker S.E."/>
            <person name="Andersen M.R."/>
        </authorList>
    </citation>
    <scope>NUCLEOTIDE SEQUENCE [LARGE SCALE GENOMIC DNA]</scope>
    <source>
        <strain evidence="2 3">CBS 151.66</strain>
    </source>
</reference>
<dbReference type="AlphaFoldDB" id="A0A5N5WR15"/>
<dbReference type="EMBL" id="ML732286">
    <property type="protein sequence ID" value="KAB8070983.1"/>
    <property type="molecule type" value="Genomic_DNA"/>
</dbReference>
<feature type="compositionally biased region" description="Acidic residues" evidence="1">
    <location>
        <begin position="1"/>
        <end position="15"/>
    </location>
</feature>
<evidence type="ECO:0000313" key="2">
    <source>
        <dbReference type="EMBL" id="KAB8070983.1"/>
    </source>
</evidence>
<gene>
    <name evidence="2" type="ORF">BDV29DRAFT_159970</name>
</gene>
<feature type="region of interest" description="Disordered" evidence="1">
    <location>
        <begin position="1"/>
        <end position="22"/>
    </location>
</feature>
<accession>A0A5N5WR15</accession>
<dbReference type="OrthoDB" id="4409343at2759"/>
<sequence length="275" mass="31558">MSESDWGSDGEENNNGDDVKRVKDLNYEQKLAIVNKTAELPSEDTDEAKRILQNIVPEGYGLSIMDFRTLIHPGRWVANGVAHPSAEQAFRRLEHPQLNEMKNSDGGLRLYHIHAYKKATEHLQTLSDVVANDKSEESKPAKHALDEINKFIEKINAENNHPTNLGIFDQYTKNGSNQNTDELMLPQRRFCGLLHYPRRWKTAPPSDDNTYDSDMNYWGTLYASLNKSAQKWYQKCLAEGPAAEYRQYFGSFSNFKHELKQINDAHQQGHNSHRP</sequence>
<dbReference type="Proteomes" id="UP000326565">
    <property type="component" value="Unassembled WGS sequence"/>
</dbReference>
<evidence type="ECO:0000256" key="1">
    <source>
        <dbReference type="SAM" id="MobiDB-lite"/>
    </source>
</evidence>
<name>A0A5N5WR15_9EURO</name>
<proteinExistence type="predicted"/>
<keyword evidence="3" id="KW-1185">Reference proteome</keyword>